<dbReference type="AlphaFoldDB" id="A0A3R6E8N4"/>
<dbReference type="Pfam" id="PF12990">
    <property type="entry name" value="DUF3874"/>
    <property type="match status" value="1"/>
</dbReference>
<reference evidence="6 7" key="1">
    <citation type="submission" date="2018-08" db="EMBL/GenBank/DDBJ databases">
        <title>A genome reference for cultivated species of the human gut microbiota.</title>
        <authorList>
            <person name="Zou Y."/>
            <person name="Xue W."/>
            <person name="Luo G."/>
        </authorList>
    </citation>
    <scope>NUCLEOTIDE SEQUENCE [LARGE SCALE GENOMIC DNA]</scope>
    <source>
        <strain evidence="5 6">AM16-50</strain>
        <strain evidence="4 7">AM50-15</strain>
    </source>
</reference>
<dbReference type="Pfam" id="PF08800">
    <property type="entry name" value="BT4734-like_N"/>
    <property type="match status" value="1"/>
</dbReference>
<evidence type="ECO:0000313" key="6">
    <source>
        <dbReference type="Proteomes" id="UP000283732"/>
    </source>
</evidence>
<dbReference type="InterPro" id="IPR027417">
    <property type="entry name" value="P-loop_NTPase"/>
</dbReference>
<dbReference type="RefSeq" id="WP_122202800.1">
    <property type="nucleotide sequence ID" value="NZ_QRKC01000006.1"/>
</dbReference>
<gene>
    <name evidence="5" type="ORF">DW191_13245</name>
    <name evidence="4" type="ORF">DW986_04200</name>
</gene>
<dbReference type="Proteomes" id="UP000285173">
    <property type="component" value="Unassembled WGS sequence"/>
</dbReference>
<dbReference type="InterPro" id="IPR007936">
    <property type="entry name" value="VapE-like_dom"/>
</dbReference>
<proteinExistence type="predicted"/>
<dbReference type="EMBL" id="QSEF01000005">
    <property type="protein sequence ID" value="RGZ49962.1"/>
    <property type="molecule type" value="Genomic_DNA"/>
</dbReference>
<evidence type="ECO:0000313" key="5">
    <source>
        <dbReference type="EMBL" id="RHH76315.1"/>
    </source>
</evidence>
<dbReference type="PANTHER" id="PTHR34985">
    <property type="entry name" value="SLR0554 PROTEIN"/>
    <property type="match status" value="1"/>
</dbReference>
<dbReference type="PANTHER" id="PTHR34985:SF1">
    <property type="entry name" value="SLR0554 PROTEIN"/>
    <property type="match status" value="1"/>
</dbReference>
<evidence type="ECO:0000259" key="3">
    <source>
        <dbReference type="Pfam" id="PF12990"/>
    </source>
</evidence>
<organism evidence="5 6">
    <name type="scientific">Parabacteroides merdae</name>
    <dbReference type="NCBI Taxonomy" id="46503"/>
    <lineage>
        <taxon>Bacteria</taxon>
        <taxon>Pseudomonadati</taxon>
        <taxon>Bacteroidota</taxon>
        <taxon>Bacteroidia</taxon>
        <taxon>Bacteroidales</taxon>
        <taxon>Tannerellaceae</taxon>
        <taxon>Parabacteroides</taxon>
    </lineage>
</organism>
<evidence type="ECO:0000313" key="7">
    <source>
        <dbReference type="Proteomes" id="UP000285173"/>
    </source>
</evidence>
<evidence type="ECO:0000313" key="4">
    <source>
        <dbReference type="EMBL" id="RGZ49962.1"/>
    </source>
</evidence>
<feature type="domain" description="DUF3874" evidence="3">
    <location>
        <begin position="620"/>
        <end position="689"/>
    </location>
</feature>
<dbReference type="EMBL" id="QRKC01000006">
    <property type="protein sequence ID" value="RHH76315.1"/>
    <property type="molecule type" value="Genomic_DNA"/>
</dbReference>
<comment type="caution">
    <text evidence="5">The sequence shown here is derived from an EMBL/GenBank/DDBJ whole genome shotgun (WGS) entry which is preliminary data.</text>
</comment>
<protein>
    <recommendedName>
        <fullName evidence="8">Helicase</fullName>
    </recommendedName>
</protein>
<feature type="domain" description="Virulence-associated protein E-like" evidence="1">
    <location>
        <begin position="404"/>
        <end position="616"/>
    </location>
</feature>
<sequence>MKVTLYRYEKETLVMRSVEMEKLQAALRTENLNKPVSTTRDKAMFALPGTQNSYIQKLPVVVFGGTFRKTGEPAPPMRDYSGLVLLEVNHLSDLQEAVQIRQQAAMMPQTLLAFVGFSGKSVKIVIPFTLPDGTLPRSPEQVKRFHSQAYLTAVKYYQPQLGRNITLKEPVLQHGCRMSYDPQPVYNPDAVAIRIEQPMRMADSEEIRIVPEEPSEPLQRLMPGMSRNYRIATLFSIAMVDAIRKSGQIKDGDLKPVFTLLADNCLKAGIPEEDAVQCTLLYNDLRSKEMEIRMTFRSVYTLKEALAGKTFMPEIMSLTLQLEEFMLRRYEIRNNKMSGEVEYRDKSLLRFTFSPFTREVRNSICTEAHKEGLNVWDKDIERYVYSDNIPTFFPIEEYLGHLPKWDGKDHIRKLAKRVPCNNIRWADHFHRWFLSMVAHWLGLDREHGNSTTPLLVGDQGCGKSTYCLNILPPELRQFYTDSIDFSKRRDTELALHRYALVNIDEFDSVKDTHQSYLKHILQKANVSTRLPYQTANRNLRRYATFIATSNNFNILTDPTGSRRFICIEVTDTIDYIQPIDYEQLYAQAMEALANGERYWFTHEEETEIVANNRQFQQIQPEEQLFLQYFRLPKKNEVGEFLLSIEILGRIKQKQRDFSYTKTVISNFGRLLKRNGIPSKRSNRGTIYQVVELSKS</sequence>
<feature type="domain" description="BT4734-like N-terminal" evidence="2">
    <location>
        <begin position="55"/>
        <end position="186"/>
    </location>
</feature>
<dbReference type="InterPro" id="IPR014907">
    <property type="entry name" value="BT4734-like_N"/>
</dbReference>
<evidence type="ECO:0008006" key="8">
    <source>
        <dbReference type="Google" id="ProtNLM"/>
    </source>
</evidence>
<evidence type="ECO:0000259" key="2">
    <source>
        <dbReference type="Pfam" id="PF08800"/>
    </source>
</evidence>
<accession>A0A3R6E8N4</accession>
<dbReference type="Proteomes" id="UP000283732">
    <property type="component" value="Unassembled WGS sequence"/>
</dbReference>
<dbReference type="Pfam" id="PF05272">
    <property type="entry name" value="VapE-like_dom"/>
    <property type="match status" value="1"/>
</dbReference>
<dbReference type="InterPro" id="IPR024450">
    <property type="entry name" value="DUF3874"/>
</dbReference>
<dbReference type="SUPFAM" id="SSF52540">
    <property type="entry name" value="P-loop containing nucleoside triphosphate hydrolases"/>
    <property type="match status" value="1"/>
</dbReference>
<name>A0A3R6E8N4_9BACT</name>
<evidence type="ECO:0000259" key="1">
    <source>
        <dbReference type="Pfam" id="PF05272"/>
    </source>
</evidence>